<dbReference type="SUPFAM" id="SSF63829">
    <property type="entry name" value="Calcium-dependent phosphotriesterase"/>
    <property type="match status" value="1"/>
</dbReference>
<evidence type="ECO:0000256" key="1">
    <source>
        <dbReference type="SAM" id="MobiDB-lite"/>
    </source>
</evidence>
<sequence>MRRALVLVAGVATTVSLALATAPATAHGSHHPPSPKTVTDGLFTALSFAVARDGTAYVSQNFAGQLMKVPRKGTPSVVYGSENGAEVGGVSVRGRTVTFAETGFSGDPEDPGGFTGIKSVDRRGNVKVLADTGAYELTRNPDGDVVYGARDLDDACIAQWPAPDPENPESGPPPAQYGGDLNPHPYATLAGPFGTTFVADAGANTIQRISRSGRIRTLALMPAQPLEITPELAGAFGLPECAVGFDYYFDPVPTDVEWGPDGWLYVSLLPGGPEDPSLGARGAVYKVNPWTGRTRKVASGFFGATNLAVSPKGDIYVAELFGEGISVVKRGYRTARPFAPLPWATAVEYRAGAVWAANAPELEALFSGGEPTPQGTLVKYRAKRHHHHPGKGDHGKDDPGKGDPGKGDPGKGDRR</sequence>
<dbReference type="Proteomes" id="UP000230842">
    <property type="component" value="Unassembled WGS sequence"/>
</dbReference>
<feature type="compositionally biased region" description="Basic and acidic residues" evidence="1">
    <location>
        <begin position="390"/>
        <end position="415"/>
    </location>
</feature>
<reference evidence="3 4" key="1">
    <citation type="submission" date="2017-11" db="EMBL/GenBank/DDBJ databases">
        <title>Genomic Encyclopedia of Archaeal and Bacterial Type Strains, Phase II (KMG-II): From Individual Species to Whole Genera.</title>
        <authorList>
            <person name="Goeker M."/>
        </authorList>
    </citation>
    <scope>NUCLEOTIDE SEQUENCE [LARGE SCALE GENOMIC DNA]</scope>
    <source>
        <strain evidence="3 4">DSM 27763</strain>
    </source>
</reference>
<organism evidence="3 4">
    <name type="scientific">Mumia flava</name>
    <dbReference type="NCBI Taxonomy" id="1348852"/>
    <lineage>
        <taxon>Bacteria</taxon>
        <taxon>Bacillati</taxon>
        <taxon>Actinomycetota</taxon>
        <taxon>Actinomycetes</taxon>
        <taxon>Propionibacteriales</taxon>
        <taxon>Nocardioidaceae</taxon>
        <taxon>Mumia</taxon>
    </lineage>
</organism>
<feature type="region of interest" description="Disordered" evidence="1">
    <location>
        <begin position="380"/>
        <end position="415"/>
    </location>
</feature>
<evidence type="ECO:0000256" key="2">
    <source>
        <dbReference type="SAM" id="SignalP"/>
    </source>
</evidence>
<proteinExistence type="predicted"/>
<name>A0A2M9BFY9_9ACTN</name>
<feature type="region of interest" description="Disordered" evidence="1">
    <location>
        <begin position="159"/>
        <end position="180"/>
    </location>
</feature>
<feature type="compositionally biased region" description="Basic residues" evidence="1">
    <location>
        <begin position="380"/>
        <end position="389"/>
    </location>
</feature>
<keyword evidence="2" id="KW-0732">Signal</keyword>
<dbReference type="NCBIfam" id="NF033206">
    <property type="entry name" value="ScyE_fam"/>
    <property type="match status" value="1"/>
</dbReference>
<dbReference type="Gene3D" id="2.120.10.30">
    <property type="entry name" value="TolB, C-terminal domain"/>
    <property type="match status" value="1"/>
</dbReference>
<dbReference type="RefSeq" id="WP_100414497.1">
    <property type="nucleotide sequence ID" value="NZ_PGEZ01000001.1"/>
</dbReference>
<evidence type="ECO:0000313" key="3">
    <source>
        <dbReference type="EMBL" id="PJJ56851.1"/>
    </source>
</evidence>
<feature type="compositionally biased region" description="Pro residues" evidence="1">
    <location>
        <begin position="162"/>
        <end position="175"/>
    </location>
</feature>
<gene>
    <name evidence="3" type="ORF">CLV56_1065</name>
</gene>
<dbReference type="InterPro" id="IPR048031">
    <property type="entry name" value="ScyD/ScyE-like"/>
</dbReference>
<accession>A0A2M9BFY9</accession>
<dbReference type="InterPro" id="IPR011042">
    <property type="entry name" value="6-blade_b-propeller_TolB-like"/>
</dbReference>
<protein>
    <recommendedName>
        <fullName evidence="5">ScyD/ScyE family protein</fullName>
    </recommendedName>
</protein>
<evidence type="ECO:0000313" key="4">
    <source>
        <dbReference type="Proteomes" id="UP000230842"/>
    </source>
</evidence>
<dbReference type="AlphaFoldDB" id="A0A2M9BFY9"/>
<feature type="chain" id="PRO_5038511486" description="ScyD/ScyE family protein" evidence="2">
    <location>
        <begin position="21"/>
        <end position="415"/>
    </location>
</feature>
<comment type="caution">
    <text evidence="3">The sequence shown here is derived from an EMBL/GenBank/DDBJ whole genome shotgun (WGS) entry which is preliminary data.</text>
</comment>
<dbReference type="EMBL" id="PGEZ01000001">
    <property type="protein sequence ID" value="PJJ56851.1"/>
    <property type="molecule type" value="Genomic_DNA"/>
</dbReference>
<keyword evidence="4" id="KW-1185">Reference proteome</keyword>
<evidence type="ECO:0008006" key="5">
    <source>
        <dbReference type="Google" id="ProtNLM"/>
    </source>
</evidence>
<dbReference type="OrthoDB" id="928769at2"/>
<feature type="signal peptide" evidence="2">
    <location>
        <begin position="1"/>
        <end position="20"/>
    </location>
</feature>